<evidence type="ECO:0000313" key="1">
    <source>
        <dbReference type="EMBL" id="ACL45782.1"/>
    </source>
</evidence>
<reference evidence="1" key="1">
    <citation type="submission" date="2009-01" db="EMBL/GenBank/DDBJ databases">
        <title>Complete sequence of chromosome Cyanothece sp. PCC 7425.</title>
        <authorList>
            <consortium name="US DOE Joint Genome Institute"/>
            <person name="Lucas S."/>
            <person name="Copeland A."/>
            <person name="Lapidus A."/>
            <person name="Glavina del Rio T."/>
            <person name="Dalin E."/>
            <person name="Tice H."/>
            <person name="Bruce D."/>
            <person name="Goodwin L."/>
            <person name="Pitluck S."/>
            <person name="Sims D."/>
            <person name="Meineke L."/>
            <person name="Brettin T."/>
            <person name="Detter J.C."/>
            <person name="Han C."/>
            <person name="Larimer F."/>
            <person name="Land M."/>
            <person name="Hauser L."/>
            <person name="Kyrpides N."/>
            <person name="Ovchinnikova G."/>
            <person name="Liberton M."/>
            <person name="Stoeckel J."/>
            <person name="Banerjee A."/>
            <person name="Singh A."/>
            <person name="Page L."/>
            <person name="Sato H."/>
            <person name="Zhao L."/>
            <person name="Sherman L."/>
            <person name="Pakrasi H."/>
            <person name="Richardson P."/>
        </authorList>
    </citation>
    <scope>NUCLEOTIDE SEQUENCE</scope>
    <source>
        <strain evidence="1">PCC 7425</strain>
    </source>
</reference>
<organism evidence="1">
    <name type="scientific">Cyanothece sp. (strain PCC 7425 / ATCC 29141)</name>
    <dbReference type="NCBI Taxonomy" id="395961"/>
    <lineage>
        <taxon>Bacteria</taxon>
        <taxon>Bacillati</taxon>
        <taxon>Cyanobacteriota</taxon>
        <taxon>Cyanophyceae</taxon>
        <taxon>Gomontiellales</taxon>
        <taxon>Cyanothecaceae</taxon>
        <taxon>Cyanothece</taxon>
    </lineage>
</organism>
<dbReference type="eggNOG" id="COG5550">
    <property type="taxonomic scope" value="Bacteria"/>
</dbReference>
<dbReference type="HOGENOM" id="CLU_149987_0_0_3"/>
<name>B8HQW1_CYAP4</name>
<sequence>MMFGVVNKNCEATIKVVVGRIGSSKITVDAIVDTGFTSFLSLPSSIIIDLGLPWYYRDIGILGDGSEVVFEIYKASVIWDGQSQVIDVVASEADPLVGMGLLYGFKLQIEAIEGGLVTIEPLK</sequence>
<dbReference type="STRING" id="395961.Cyan7425_3458"/>
<dbReference type="EMBL" id="CP001344">
    <property type="protein sequence ID" value="ACL45782.1"/>
    <property type="molecule type" value="Genomic_DNA"/>
</dbReference>
<gene>
    <name evidence="1" type="ordered locus">Cyan7425_3458</name>
</gene>
<proteinExistence type="predicted"/>
<dbReference type="InterPro" id="IPR022274">
    <property type="entry name" value="Peptidase_asp_AF0612"/>
</dbReference>
<protein>
    <recommendedName>
        <fullName evidence="2">Clan AA aspartic protease</fullName>
    </recommendedName>
</protein>
<dbReference type="KEGG" id="cyn:Cyan7425_3458"/>
<dbReference type="NCBIfam" id="TIGR03698">
    <property type="entry name" value="clan_AA_DTGF"/>
    <property type="match status" value="1"/>
</dbReference>
<evidence type="ECO:0008006" key="2">
    <source>
        <dbReference type="Google" id="ProtNLM"/>
    </source>
</evidence>
<accession>B8HQW1</accession>
<dbReference type="OrthoDB" id="573359at2"/>
<dbReference type="AlphaFoldDB" id="B8HQW1"/>